<sequence>MDDEQAAGAFEEHRAHLTGVAYRMLGTLADAEDAVQEAYLRFARTDIARLRDVRAWLTTTVARICLDELGSARARRESYVGPWLPEPVVDAAALGPEDRVTLDDSVSMAMLVLLESLSPAERTAFILREVMGLPYPEVALTVGRAEAACRQLVARARAHVRRNAPRFTVDQDQHAGAVRAFLAACAGGRMDALVRVLDPDVVLRSDGGGQVAGVARRPVVGADRVARLLVAVAARGNARPDIRSVNGAPGLVFEAGGRVVGVMAFSVAGDLITGIDFVVNPDKLTRIPTEM</sequence>
<evidence type="ECO:0000256" key="1">
    <source>
        <dbReference type="ARBA" id="ARBA00010641"/>
    </source>
</evidence>
<dbReference type="Gene3D" id="1.10.10.10">
    <property type="entry name" value="Winged helix-like DNA-binding domain superfamily/Winged helix DNA-binding domain"/>
    <property type="match status" value="1"/>
</dbReference>
<dbReference type="InterPro" id="IPR052704">
    <property type="entry name" value="ECF_Sigma-70_Domain"/>
</dbReference>
<keyword evidence="8" id="KW-0240">DNA-directed RNA polymerase</keyword>
<dbReference type="PANTHER" id="PTHR30173">
    <property type="entry name" value="SIGMA 19 FACTOR"/>
    <property type="match status" value="1"/>
</dbReference>
<dbReference type="InterPro" id="IPR013325">
    <property type="entry name" value="RNA_pol_sigma_r2"/>
</dbReference>
<dbReference type="Pfam" id="PF08281">
    <property type="entry name" value="Sigma70_r4_2"/>
    <property type="match status" value="1"/>
</dbReference>
<dbReference type="GO" id="GO:0016987">
    <property type="term" value="F:sigma factor activity"/>
    <property type="evidence" value="ECO:0007669"/>
    <property type="project" value="UniProtKB-KW"/>
</dbReference>
<comment type="similarity">
    <text evidence="1">Belongs to the sigma-70 factor family. ECF subfamily.</text>
</comment>
<dbReference type="InterPro" id="IPR013324">
    <property type="entry name" value="RNA_pol_sigma_r3/r4-like"/>
</dbReference>
<dbReference type="PANTHER" id="PTHR30173:SF43">
    <property type="entry name" value="ECF RNA POLYMERASE SIGMA FACTOR SIGI-RELATED"/>
    <property type="match status" value="1"/>
</dbReference>
<dbReference type="SUPFAM" id="SSF54427">
    <property type="entry name" value="NTF2-like"/>
    <property type="match status" value="1"/>
</dbReference>
<evidence type="ECO:0000259" key="6">
    <source>
        <dbReference type="Pfam" id="PF04542"/>
    </source>
</evidence>
<dbReference type="GO" id="GO:0006352">
    <property type="term" value="P:DNA-templated transcription initiation"/>
    <property type="evidence" value="ECO:0007669"/>
    <property type="project" value="InterPro"/>
</dbReference>
<dbReference type="SUPFAM" id="SSF88659">
    <property type="entry name" value="Sigma3 and sigma4 domains of RNA polymerase sigma factors"/>
    <property type="match status" value="1"/>
</dbReference>
<reference evidence="8 9" key="1">
    <citation type="submission" date="2020-03" db="EMBL/GenBank/DDBJ databases">
        <title>Whole genome shotgun sequence of Phytohabitans houttuyneae NBRC 108639.</title>
        <authorList>
            <person name="Komaki H."/>
            <person name="Tamura T."/>
        </authorList>
    </citation>
    <scope>NUCLEOTIDE SEQUENCE [LARGE SCALE GENOMIC DNA]</scope>
    <source>
        <strain evidence="8 9">NBRC 108639</strain>
    </source>
</reference>
<evidence type="ECO:0000256" key="5">
    <source>
        <dbReference type="ARBA" id="ARBA00023163"/>
    </source>
</evidence>
<evidence type="ECO:0000256" key="4">
    <source>
        <dbReference type="ARBA" id="ARBA00023082"/>
    </source>
</evidence>
<dbReference type="Pfam" id="PF04542">
    <property type="entry name" value="Sigma70_r2"/>
    <property type="match status" value="1"/>
</dbReference>
<dbReference type="RefSeq" id="WP_173062970.1">
    <property type="nucleotide sequence ID" value="NZ_BAABGO010000058.1"/>
</dbReference>
<dbReference type="Proteomes" id="UP000482800">
    <property type="component" value="Unassembled WGS sequence"/>
</dbReference>
<feature type="domain" description="RNA polymerase sigma factor 70 region 4 type 2" evidence="7">
    <location>
        <begin position="108"/>
        <end position="159"/>
    </location>
</feature>
<dbReference type="NCBIfam" id="TIGR02937">
    <property type="entry name" value="sigma70-ECF"/>
    <property type="match status" value="1"/>
</dbReference>
<evidence type="ECO:0000256" key="2">
    <source>
        <dbReference type="ARBA" id="ARBA00011344"/>
    </source>
</evidence>
<dbReference type="GO" id="GO:0000428">
    <property type="term" value="C:DNA-directed RNA polymerase complex"/>
    <property type="evidence" value="ECO:0007669"/>
    <property type="project" value="UniProtKB-KW"/>
</dbReference>
<protein>
    <submittedName>
        <fullName evidence="8">DNA-directed RNA polymerase sigma-70 factor</fullName>
    </submittedName>
</protein>
<accession>A0A6V8KJ20</accession>
<dbReference type="InterPro" id="IPR032710">
    <property type="entry name" value="NTF2-like_dom_sf"/>
</dbReference>
<dbReference type="GO" id="GO:0003677">
    <property type="term" value="F:DNA binding"/>
    <property type="evidence" value="ECO:0007669"/>
    <property type="project" value="InterPro"/>
</dbReference>
<organism evidence="8 9">
    <name type="scientific">Phytohabitans houttuyneae</name>
    <dbReference type="NCBI Taxonomy" id="1076126"/>
    <lineage>
        <taxon>Bacteria</taxon>
        <taxon>Bacillati</taxon>
        <taxon>Actinomycetota</taxon>
        <taxon>Actinomycetes</taxon>
        <taxon>Micromonosporales</taxon>
        <taxon>Micromonosporaceae</taxon>
    </lineage>
</organism>
<evidence type="ECO:0000256" key="3">
    <source>
        <dbReference type="ARBA" id="ARBA00023015"/>
    </source>
</evidence>
<dbReference type="InterPro" id="IPR007627">
    <property type="entry name" value="RNA_pol_sigma70_r2"/>
</dbReference>
<keyword evidence="3" id="KW-0805">Transcription regulation</keyword>
<keyword evidence="9" id="KW-1185">Reference proteome</keyword>
<name>A0A6V8KJ20_9ACTN</name>
<dbReference type="Gene3D" id="3.10.450.50">
    <property type="match status" value="1"/>
</dbReference>
<dbReference type="AlphaFoldDB" id="A0A6V8KJ20"/>
<dbReference type="InterPro" id="IPR013249">
    <property type="entry name" value="RNA_pol_sigma70_r4_t2"/>
</dbReference>
<dbReference type="EMBL" id="BLPF01000002">
    <property type="protein sequence ID" value="GFJ82438.1"/>
    <property type="molecule type" value="Genomic_DNA"/>
</dbReference>
<reference evidence="8 9" key="2">
    <citation type="submission" date="2020-03" db="EMBL/GenBank/DDBJ databases">
        <authorList>
            <person name="Ichikawa N."/>
            <person name="Kimura A."/>
            <person name="Kitahashi Y."/>
            <person name="Uohara A."/>
        </authorList>
    </citation>
    <scope>NUCLEOTIDE SEQUENCE [LARGE SCALE GENOMIC DNA]</scope>
    <source>
        <strain evidence="8 9">NBRC 108639</strain>
    </source>
</reference>
<dbReference type="Gene3D" id="1.10.1740.10">
    <property type="match status" value="1"/>
</dbReference>
<dbReference type="InterPro" id="IPR036388">
    <property type="entry name" value="WH-like_DNA-bd_sf"/>
</dbReference>
<comment type="subunit">
    <text evidence="2">Interacts transiently with the RNA polymerase catalytic core formed by RpoA, RpoB, RpoC and RpoZ (2 alpha, 1 beta, 1 beta' and 1 omega subunit) to form the RNA polymerase holoenzyme that can initiate transcription.</text>
</comment>
<feature type="domain" description="RNA polymerase sigma-70 region 2" evidence="6">
    <location>
        <begin position="10"/>
        <end position="73"/>
    </location>
</feature>
<keyword evidence="5" id="KW-0804">Transcription</keyword>
<dbReference type="NCBIfam" id="NF007214">
    <property type="entry name" value="PRK09636.1"/>
    <property type="match status" value="1"/>
</dbReference>
<evidence type="ECO:0000313" key="8">
    <source>
        <dbReference type="EMBL" id="GFJ82438.1"/>
    </source>
</evidence>
<dbReference type="InterPro" id="IPR014284">
    <property type="entry name" value="RNA_pol_sigma-70_dom"/>
</dbReference>
<keyword evidence="4" id="KW-0731">Sigma factor</keyword>
<comment type="caution">
    <text evidence="8">The sequence shown here is derived from an EMBL/GenBank/DDBJ whole genome shotgun (WGS) entry which is preliminary data.</text>
</comment>
<gene>
    <name evidence="8" type="primary">rpoE_19</name>
    <name evidence="8" type="ORF">Phou_066180</name>
</gene>
<proteinExistence type="inferred from homology"/>
<dbReference type="SUPFAM" id="SSF88946">
    <property type="entry name" value="Sigma2 domain of RNA polymerase sigma factors"/>
    <property type="match status" value="1"/>
</dbReference>
<evidence type="ECO:0000313" key="9">
    <source>
        <dbReference type="Proteomes" id="UP000482800"/>
    </source>
</evidence>
<evidence type="ECO:0000259" key="7">
    <source>
        <dbReference type="Pfam" id="PF08281"/>
    </source>
</evidence>